<gene>
    <name evidence="1" type="ORF">ENH_00031710</name>
</gene>
<dbReference type="VEuPathDB" id="ToxoDB:ENH_00031710"/>
<keyword evidence="2" id="KW-1185">Reference proteome</keyword>
<dbReference type="AlphaFoldDB" id="U6MZI9"/>
<proteinExistence type="predicted"/>
<name>U6MZI9_9EIME</name>
<evidence type="ECO:0000313" key="1">
    <source>
        <dbReference type="EMBL" id="CDJ67085.1"/>
    </source>
</evidence>
<organism evidence="1 2">
    <name type="scientific">Eimeria necatrix</name>
    <dbReference type="NCBI Taxonomy" id="51315"/>
    <lineage>
        <taxon>Eukaryota</taxon>
        <taxon>Sar</taxon>
        <taxon>Alveolata</taxon>
        <taxon>Apicomplexa</taxon>
        <taxon>Conoidasida</taxon>
        <taxon>Coccidia</taxon>
        <taxon>Eucoccidiorida</taxon>
        <taxon>Eimeriorina</taxon>
        <taxon>Eimeriidae</taxon>
        <taxon>Eimeria</taxon>
    </lineage>
</organism>
<dbReference type="RefSeq" id="XP_013435552.1">
    <property type="nucleotide sequence ID" value="XM_013580098.1"/>
</dbReference>
<dbReference type="Proteomes" id="UP000030754">
    <property type="component" value="Unassembled WGS sequence"/>
</dbReference>
<reference evidence="1" key="1">
    <citation type="submission" date="2013-10" db="EMBL/GenBank/DDBJ databases">
        <title>Genomic analysis of the causative agents of coccidiosis in chickens.</title>
        <authorList>
            <person name="Reid A.J."/>
            <person name="Blake D."/>
            <person name="Billington K."/>
            <person name="Browne H."/>
            <person name="Dunn M."/>
            <person name="Hung S."/>
            <person name="Kawahara F."/>
            <person name="Miranda-Saavedra D."/>
            <person name="Mourier T."/>
            <person name="Nagra H."/>
            <person name="Otto T.D."/>
            <person name="Rawlings N."/>
            <person name="Sanchez A."/>
            <person name="Sanders M."/>
            <person name="Subramaniam C."/>
            <person name="Tay Y."/>
            <person name="Dear P."/>
            <person name="Doerig C."/>
            <person name="Gruber A."/>
            <person name="Parkinson J."/>
            <person name="Shirley M."/>
            <person name="Wan K.L."/>
            <person name="Berriman M."/>
            <person name="Tomley F."/>
            <person name="Pain A."/>
        </authorList>
    </citation>
    <scope>NUCLEOTIDE SEQUENCE [LARGE SCALE GENOMIC DNA]</scope>
    <source>
        <strain evidence="1">Houghton</strain>
    </source>
</reference>
<evidence type="ECO:0000313" key="2">
    <source>
        <dbReference type="Proteomes" id="UP000030754"/>
    </source>
</evidence>
<dbReference type="GeneID" id="25473336"/>
<accession>U6MZI9</accession>
<protein>
    <submittedName>
        <fullName evidence="1">Uncharacterized protein</fullName>
    </submittedName>
</protein>
<dbReference type="EMBL" id="HG724033">
    <property type="protein sequence ID" value="CDJ67085.1"/>
    <property type="molecule type" value="Genomic_DNA"/>
</dbReference>
<reference evidence="1" key="2">
    <citation type="submission" date="2013-10" db="EMBL/GenBank/DDBJ databases">
        <authorList>
            <person name="Aslett M."/>
        </authorList>
    </citation>
    <scope>NUCLEOTIDE SEQUENCE [LARGE SCALE GENOMIC DNA]</scope>
    <source>
        <strain evidence="1">Houghton</strain>
    </source>
</reference>
<sequence>MAIPVVDFTSVQQGTVIKPLKLQMRAWRFRGSRGTRPNSYITNNVFIIGISRN</sequence>